<gene>
    <name evidence="7" type="ORF">H8711_01685</name>
</gene>
<dbReference type="GO" id="GO:0005524">
    <property type="term" value="F:ATP binding"/>
    <property type="evidence" value="ECO:0007669"/>
    <property type="project" value="InterPro"/>
</dbReference>
<organism evidence="7 8">
    <name type="scientific">Ligaoa zhengdingensis</name>
    <dbReference type="NCBI Taxonomy" id="2763658"/>
    <lineage>
        <taxon>Bacteria</taxon>
        <taxon>Bacillati</taxon>
        <taxon>Bacillota</taxon>
        <taxon>Clostridia</taxon>
        <taxon>Eubacteriales</taxon>
        <taxon>Oscillospiraceae</taxon>
        <taxon>Ligaoa</taxon>
    </lineage>
</organism>
<comment type="subcellular location">
    <subcellularLocation>
        <location evidence="2">Cytoplasm</location>
    </subcellularLocation>
</comment>
<name>A0A926DXY3_9FIRM</name>
<reference evidence="7" key="1">
    <citation type="submission" date="2020-08" db="EMBL/GenBank/DDBJ databases">
        <title>Genome public.</title>
        <authorList>
            <person name="Liu C."/>
            <person name="Sun Q."/>
        </authorList>
    </citation>
    <scope>NUCLEOTIDE SEQUENCE</scope>
    <source>
        <strain evidence="7">NSJ-31</strain>
    </source>
</reference>
<keyword evidence="3" id="KW-0479">Metal-binding</keyword>
<keyword evidence="4" id="KW-0862">Zinc</keyword>
<dbReference type="InterPro" id="IPR018164">
    <property type="entry name" value="Ala-tRNA-synth_IIc_N"/>
</dbReference>
<proteinExistence type="predicted"/>
<dbReference type="InterPro" id="IPR051335">
    <property type="entry name" value="Alanyl-tRNA_Editing_Enzymes"/>
</dbReference>
<dbReference type="Pfam" id="PF01411">
    <property type="entry name" value="tRNA-synt_2c"/>
    <property type="match status" value="1"/>
</dbReference>
<dbReference type="GO" id="GO:0005737">
    <property type="term" value="C:cytoplasm"/>
    <property type="evidence" value="ECO:0007669"/>
    <property type="project" value="UniProtKB-SubCell"/>
</dbReference>
<dbReference type="SMART" id="SM00863">
    <property type="entry name" value="tRNA_SAD"/>
    <property type="match status" value="1"/>
</dbReference>
<sequence>MTEKLFYRETGAVEFTARVTGCDAVKEGYAVTLDRTLFYPEGGGQPGDTGRLGDAVVLDTREQGEEVAHITDRPLPVGETVQGEIDWARRFSMMQQHTGEHIVSGIVHRLFGLDNVGFHIGRDAVRVDFSGPLTDEQLREVERRANEAVFANLPVRCDYPDGAALAALDYRSKKELTGAVRIVSVPGVDVCACCGLHVSATGSVGPIKIVSSQHYKGGVRILLLCGARAMADYAEKTGSVTAISNLLSAKPGEVALAVRRVCDENAALRQKLSALQNQWMELKAASLPEGERNLCLLEEGLLPDALRRFCLLLTGRCTGVAAILSEREPGQFQFALGSAARDVRPLCRELTARFSGRGGGSAELAQGTLAGAWKEIEAFIIDLE</sequence>
<comment type="cofactor">
    <cofactor evidence="1">
        <name>Zn(2+)</name>
        <dbReference type="ChEBI" id="CHEBI:29105"/>
    </cofactor>
</comment>
<evidence type="ECO:0000256" key="1">
    <source>
        <dbReference type="ARBA" id="ARBA00001947"/>
    </source>
</evidence>
<dbReference type="SUPFAM" id="SSF50447">
    <property type="entry name" value="Translation proteins"/>
    <property type="match status" value="1"/>
</dbReference>
<feature type="coiled-coil region" evidence="5">
    <location>
        <begin position="258"/>
        <end position="285"/>
    </location>
</feature>
<evidence type="ECO:0000256" key="3">
    <source>
        <dbReference type="ARBA" id="ARBA00022723"/>
    </source>
</evidence>
<dbReference type="InterPro" id="IPR018163">
    <property type="entry name" value="Thr/Ala-tRNA-synth_IIc_edit"/>
</dbReference>
<dbReference type="Proteomes" id="UP000653127">
    <property type="component" value="Unassembled WGS sequence"/>
</dbReference>
<dbReference type="SUPFAM" id="SSF55186">
    <property type="entry name" value="ThrRS/AlaRS common domain"/>
    <property type="match status" value="1"/>
</dbReference>
<dbReference type="InterPro" id="IPR012947">
    <property type="entry name" value="tRNA_SAD"/>
</dbReference>
<accession>A0A926DXY3</accession>
<evidence type="ECO:0000256" key="5">
    <source>
        <dbReference type="SAM" id="Coils"/>
    </source>
</evidence>
<protein>
    <submittedName>
        <fullName evidence="7">Alanyl-tRNA editing protein</fullName>
    </submittedName>
</protein>
<keyword evidence="8" id="KW-1185">Reference proteome</keyword>
<dbReference type="InterPro" id="IPR018165">
    <property type="entry name" value="Ala-tRNA-synth_IIc_core"/>
</dbReference>
<dbReference type="GO" id="GO:0006419">
    <property type="term" value="P:alanyl-tRNA aminoacylation"/>
    <property type="evidence" value="ECO:0007669"/>
    <property type="project" value="InterPro"/>
</dbReference>
<dbReference type="GO" id="GO:0002161">
    <property type="term" value="F:aminoacyl-tRNA deacylase activity"/>
    <property type="evidence" value="ECO:0007669"/>
    <property type="project" value="UniProtKB-ARBA"/>
</dbReference>
<dbReference type="GO" id="GO:0004813">
    <property type="term" value="F:alanine-tRNA ligase activity"/>
    <property type="evidence" value="ECO:0007669"/>
    <property type="project" value="InterPro"/>
</dbReference>
<dbReference type="GO" id="GO:0046872">
    <property type="term" value="F:metal ion binding"/>
    <property type="evidence" value="ECO:0007669"/>
    <property type="project" value="UniProtKB-KW"/>
</dbReference>
<dbReference type="EMBL" id="JACRST010000001">
    <property type="protein sequence ID" value="MBC8545649.1"/>
    <property type="molecule type" value="Genomic_DNA"/>
</dbReference>
<dbReference type="Gene3D" id="2.40.30.130">
    <property type="match status" value="1"/>
</dbReference>
<dbReference type="InterPro" id="IPR009000">
    <property type="entry name" value="Transl_B-barrel_sf"/>
</dbReference>
<evidence type="ECO:0000313" key="7">
    <source>
        <dbReference type="EMBL" id="MBC8545649.1"/>
    </source>
</evidence>
<evidence type="ECO:0000256" key="4">
    <source>
        <dbReference type="ARBA" id="ARBA00022833"/>
    </source>
</evidence>
<dbReference type="GO" id="GO:0003676">
    <property type="term" value="F:nucleic acid binding"/>
    <property type="evidence" value="ECO:0007669"/>
    <property type="project" value="InterPro"/>
</dbReference>
<dbReference type="AlphaFoldDB" id="A0A926DXY3"/>
<dbReference type="PANTHER" id="PTHR43462">
    <property type="entry name" value="ALANYL-TRNA EDITING PROTEIN"/>
    <property type="match status" value="1"/>
</dbReference>
<dbReference type="PROSITE" id="PS50860">
    <property type="entry name" value="AA_TRNA_LIGASE_II_ALA"/>
    <property type="match status" value="1"/>
</dbReference>
<evidence type="ECO:0000256" key="2">
    <source>
        <dbReference type="ARBA" id="ARBA00004496"/>
    </source>
</evidence>
<feature type="domain" description="Alanyl-transfer RNA synthetases family profile" evidence="6">
    <location>
        <begin position="1"/>
        <end position="236"/>
    </location>
</feature>
<dbReference type="Gene3D" id="3.30.980.10">
    <property type="entry name" value="Threonyl-trna Synthetase, Chain A, domain 2"/>
    <property type="match status" value="1"/>
</dbReference>
<keyword evidence="5" id="KW-0175">Coiled coil</keyword>
<dbReference type="RefSeq" id="WP_249281800.1">
    <property type="nucleotide sequence ID" value="NZ_JACRST010000001.1"/>
</dbReference>
<evidence type="ECO:0000313" key="8">
    <source>
        <dbReference type="Proteomes" id="UP000653127"/>
    </source>
</evidence>
<dbReference type="Pfam" id="PF07973">
    <property type="entry name" value="tRNA_SAD"/>
    <property type="match status" value="1"/>
</dbReference>
<dbReference type="PANTHER" id="PTHR43462:SF1">
    <property type="entry name" value="ALANYL-TRNA EDITING PROTEIN AARSD1"/>
    <property type="match status" value="1"/>
</dbReference>
<evidence type="ECO:0000259" key="6">
    <source>
        <dbReference type="PROSITE" id="PS50860"/>
    </source>
</evidence>
<comment type="caution">
    <text evidence="7">The sequence shown here is derived from an EMBL/GenBank/DDBJ whole genome shotgun (WGS) entry which is preliminary data.</text>
</comment>